<dbReference type="EMBL" id="JWIZ01000020">
    <property type="protein sequence ID" value="KMK51927.1"/>
    <property type="molecule type" value="Genomic_DNA"/>
</dbReference>
<dbReference type="AlphaFoldDB" id="A0A0J5S533"/>
<accession>A0A0J5S533</accession>
<evidence type="ECO:0000313" key="1">
    <source>
        <dbReference type="EMBL" id="KMK51927.1"/>
    </source>
</evidence>
<protein>
    <submittedName>
        <fullName evidence="1">Uncharacterized protein</fullName>
    </submittedName>
</protein>
<dbReference type="RefSeq" id="WP_047976438.1">
    <property type="nucleotide sequence ID" value="NZ_JWIZ01000020.1"/>
</dbReference>
<comment type="caution">
    <text evidence="1">The sequence shown here is derived from an EMBL/GenBank/DDBJ whole genome shotgun (WGS) entry which is preliminary data.</text>
</comment>
<dbReference type="InterPro" id="IPR045390">
    <property type="entry name" value="ABC-3C_MC3"/>
</dbReference>
<keyword evidence="2" id="KW-1185">Reference proteome</keyword>
<gene>
    <name evidence="1" type="ORF">RO21_03630</name>
</gene>
<dbReference type="Proteomes" id="UP000036270">
    <property type="component" value="Unassembled WGS sequence"/>
</dbReference>
<name>A0A0J5S533_9PAST</name>
<proteinExistence type="predicted"/>
<organism evidence="1 2">
    <name type="scientific">Muribacter muris</name>
    <dbReference type="NCBI Taxonomy" id="67855"/>
    <lineage>
        <taxon>Bacteria</taxon>
        <taxon>Pseudomonadati</taxon>
        <taxon>Pseudomonadota</taxon>
        <taxon>Gammaproteobacteria</taxon>
        <taxon>Pasteurellales</taxon>
        <taxon>Pasteurellaceae</taxon>
        <taxon>Muribacter</taxon>
    </lineage>
</organism>
<dbReference type="Pfam" id="PF20131">
    <property type="entry name" value="MC3"/>
    <property type="match status" value="1"/>
</dbReference>
<reference evidence="1 2" key="1">
    <citation type="submission" date="2014-12" db="EMBL/GenBank/DDBJ databases">
        <title>Reclassification of Actinobacillus muris as Muribacter muris.</title>
        <authorList>
            <person name="Christensen H."/>
            <person name="Nicklas W."/>
            <person name="Bisgaard M."/>
        </authorList>
    </citation>
    <scope>NUCLEOTIDE SEQUENCE [LARGE SCALE GENOMIC DNA]</scope>
    <source>
        <strain evidence="1 2">Ackerman80-443D</strain>
    </source>
</reference>
<evidence type="ECO:0000313" key="2">
    <source>
        <dbReference type="Proteomes" id="UP000036270"/>
    </source>
</evidence>
<dbReference type="STRING" id="67855.RO21_03630"/>
<dbReference type="PATRIC" id="fig|67855.3.peg.576"/>
<sequence length="145" mass="17067">MNTIDALYIVKYNPFKYGGYLSTFYAELIGVKQNLLLAPLLIPLFTHPIFKAKIERFRSTSSLHTIFFSNYKELYDLQERIDILRELTFECIQYCLLNQWIEIDSDNLSFYSNQNIHNIKIAKKLAQLLSNHSVHEIYKILGVKL</sequence>